<keyword evidence="2" id="KW-0547">Nucleotide-binding</keyword>
<dbReference type="Proteomes" id="UP000708148">
    <property type="component" value="Unassembled WGS sequence"/>
</dbReference>
<dbReference type="OrthoDB" id="513631at2759"/>
<dbReference type="GO" id="GO:0005737">
    <property type="term" value="C:cytoplasm"/>
    <property type="evidence" value="ECO:0007669"/>
    <property type="project" value="TreeGrafter"/>
</dbReference>
<dbReference type="GO" id="GO:0016787">
    <property type="term" value="F:hydrolase activity"/>
    <property type="evidence" value="ECO:0007669"/>
    <property type="project" value="UniProtKB-KW"/>
</dbReference>
<comment type="caution">
    <text evidence="5">The sequence shown here is derived from an EMBL/GenBank/DDBJ whole genome shotgun (WGS) entry which is preliminary data.</text>
</comment>
<feature type="region of interest" description="Disordered" evidence="3">
    <location>
        <begin position="412"/>
        <end position="434"/>
    </location>
</feature>
<dbReference type="InterPro" id="IPR052431">
    <property type="entry name" value="SKI2_subfamily_helicases"/>
</dbReference>
<feature type="region of interest" description="Disordered" evidence="3">
    <location>
        <begin position="1"/>
        <end position="35"/>
    </location>
</feature>
<dbReference type="AlphaFoldDB" id="A0A8S1J1S7"/>
<evidence type="ECO:0000256" key="3">
    <source>
        <dbReference type="SAM" id="MobiDB-lite"/>
    </source>
</evidence>
<dbReference type="PROSITE" id="PS51194">
    <property type="entry name" value="HELICASE_CTER"/>
    <property type="match status" value="1"/>
</dbReference>
<evidence type="ECO:0000256" key="2">
    <source>
        <dbReference type="ARBA" id="ARBA00022806"/>
    </source>
</evidence>
<evidence type="ECO:0000313" key="6">
    <source>
        <dbReference type="Proteomes" id="UP000708148"/>
    </source>
</evidence>
<dbReference type="SMART" id="SM00490">
    <property type="entry name" value="HELICc"/>
    <property type="match status" value="1"/>
</dbReference>
<proteinExistence type="predicted"/>
<keyword evidence="2" id="KW-0067">ATP-binding</keyword>
<dbReference type="Gene3D" id="3.40.50.300">
    <property type="entry name" value="P-loop containing nucleotide triphosphate hydrolases"/>
    <property type="match status" value="1"/>
</dbReference>
<keyword evidence="1" id="KW-0378">Hydrolase</keyword>
<feature type="domain" description="Helicase C-terminal" evidence="4">
    <location>
        <begin position="48"/>
        <end position="219"/>
    </location>
</feature>
<dbReference type="PANTHER" id="PTHR44533:SF4">
    <property type="entry name" value="DEAD_H RNA HELICASE, PUTATIVE-RELATED"/>
    <property type="match status" value="1"/>
</dbReference>
<reference evidence="5" key="1">
    <citation type="submission" date="2020-12" db="EMBL/GenBank/DDBJ databases">
        <authorList>
            <person name="Iha C."/>
        </authorList>
    </citation>
    <scope>NUCLEOTIDE SEQUENCE</scope>
</reference>
<gene>
    <name evidence="5" type="ORF">OSTQU699_LOCUS6409</name>
</gene>
<dbReference type="InterPro" id="IPR027417">
    <property type="entry name" value="P-loop_NTPase"/>
</dbReference>
<dbReference type="PANTHER" id="PTHR44533">
    <property type="entry name" value="DEAD/H RNA HELICASE, PUTATIVE-RELATED"/>
    <property type="match status" value="1"/>
</dbReference>
<dbReference type="GO" id="GO:0004386">
    <property type="term" value="F:helicase activity"/>
    <property type="evidence" value="ECO:0007669"/>
    <property type="project" value="UniProtKB-KW"/>
</dbReference>
<keyword evidence="2" id="KW-0347">Helicase</keyword>
<dbReference type="InterPro" id="IPR001650">
    <property type="entry name" value="Helicase_C-like"/>
</dbReference>
<dbReference type="Pfam" id="PF26076">
    <property type="entry name" value="WHD_DDX60"/>
    <property type="match status" value="1"/>
</dbReference>
<dbReference type="InterPro" id="IPR059032">
    <property type="entry name" value="WHD_DDX60"/>
</dbReference>
<organism evidence="5 6">
    <name type="scientific">Ostreobium quekettii</name>
    <dbReference type="NCBI Taxonomy" id="121088"/>
    <lineage>
        <taxon>Eukaryota</taxon>
        <taxon>Viridiplantae</taxon>
        <taxon>Chlorophyta</taxon>
        <taxon>core chlorophytes</taxon>
        <taxon>Ulvophyceae</taxon>
        <taxon>TCBD clade</taxon>
        <taxon>Bryopsidales</taxon>
        <taxon>Ostreobineae</taxon>
        <taxon>Ostreobiaceae</taxon>
        <taxon>Ostreobium</taxon>
    </lineage>
</organism>
<evidence type="ECO:0000256" key="1">
    <source>
        <dbReference type="ARBA" id="ARBA00022801"/>
    </source>
</evidence>
<dbReference type="EMBL" id="CAJHUC010001416">
    <property type="protein sequence ID" value="CAD7701050.1"/>
    <property type="molecule type" value="Genomic_DNA"/>
</dbReference>
<feature type="compositionally biased region" description="Basic and acidic residues" evidence="3">
    <location>
        <begin position="1"/>
        <end position="12"/>
    </location>
</feature>
<dbReference type="Pfam" id="PF00271">
    <property type="entry name" value="Helicase_C"/>
    <property type="match status" value="1"/>
</dbReference>
<protein>
    <recommendedName>
        <fullName evidence="4">Helicase C-terminal domain-containing protein</fullName>
    </recommendedName>
</protein>
<sequence>LETERKERKLQKEAQQAQRARMARAKKLSEDDREAMAADLRSGQTGQDIVIDGVCFSEDPTLPDPSFTFVYPESRLTADELDDIIHYMGRDFAQGNPLLKALHRGVGIHHAGLPKKYRQAVEVLFRCRHLRVVVATGTLAYGIHMPCRTVVLSGDSVFLNALNFQQMGGRAGRRGLDDMGHVVFYGTPSHKIHRVRRSALPNMKGQYPLSVSLTLRLLVLHRELGVPLTAGTLAGKRAGDKEMATASMLGLLQSPFFAHVQPHLGQQLQHTFRFGLQYLQNHGLINSAGEPTGLAPLATHLFWTEPSNFAFCCLLNAGILDEICERCGGDWPILVEELLVVLAHLFCVVPLRLAAPDVPALQRALRGASPSKVVLPPMPHRARLALEAHDKAAFRSLRQCIQSYADAHPEIGGDERPHSLPLSGVTVSRSPRSTADRIPKPWMALEAARIHFSACSPFAALCGAGDDFQNLGELMRWTSRRIVVHPTSLPLSRTPVDFRGLPVAINAYALDYFKHRQKQALVRANGLMEGTAWEQLKQFSSVLSAISVALSAGQVGGGAVSQVARAMDRLSREFREAFEAFNSPHSNGGHGA</sequence>
<dbReference type="SUPFAM" id="SSF52540">
    <property type="entry name" value="P-loop containing nucleoside triphosphate hydrolases"/>
    <property type="match status" value="1"/>
</dbReference>
<keyword evidence="6" id="KW-1185">Reference proteome</keyword>
<feature type="non-terminal residue" evidence="5">
    <location>
        <position position="592"/>
    </location>
</feature>
<evidence type="ECO:0000313" key="5">
    <source>
        <dbReference type="EMBL" id="CAD7701050.1"/>
    </source>
</evidence>
<name>A0A8S1J1S7_9CHLO</name>
<evidence type="ECO:0000259" key="4">
    <source>
        <dbReference type="PROSITE" id="PS51194"/>
    </source>
</evidence>
<accession>A0A8S1J1S7</accession>